<dbReference type="Pfam" id="PF02298">
    <property type="entry name" value="Cu_bind_like"/>
    <property type="match status" value="1"/>
</dbReference>
<sequence>MAIGSSMEGLVGLLLVVIVMSSASASTYNVGGRTGGWVVNPKENYTLWSQRYTFRVNDYLYFKYERGKDSVLIVSKQDYESCNTAKPLHRFRGGRSGSTVPLNKPGPFYVISGNQQNCQKGQKFAVNVVPAAIPPSPTTPAHSPAPSTTPAAPPQHRSPAPSPPPKVTPSHPPSGGLPASPADLGPVKAPAPAPHGNGASSRSFGVGFGVIISIVVALLF</sequence>
<evidence type="ECO:0000256" key="2">
    <source>
        <dbReference type="SAM" id="SignalP"/>
    </source>
</evidence>
<proteinExistence type="predicted"/>
<keyword evidence="5" id="KW-1185">Reference proteome</keyword>
<keyword evidence="2" id="KW-0732">Signal</keyword>
<evidence type="ECO:0000313" key="5">
    <source>
        <dbReference type="Proteomes" id="UP001341840"/>
    </source>
</evidence>
<dbReference type="InterPro" id="IPR039391">
    <property type="entry name" value="Phytocyanin-like"/>
</dbReference>
<dbReference type="Gene3D" id="2.60.40.420">
    <property type="entry name" value="Cupredoxins - blue copper proteins"/>
    <property type="match status" value="1"/>
</dbReference>
<name>A0ABU6WL08_9FABA</name>
<evidence type="ECO:0000313" key="4">
    <source>
        <dbReference type="EMBL" id="MED6185255.1"/>
    </source>
</evidence>
<feature type="signal peptide" evidence="2">
    <location>
        <begin position="1"/>
        <end position="25"/>
    </location>
</feature>
<protein>
    <recommendedName>
        <fullName evidence="3">Phytocyanin domain-containing protein</fullName>
    </recommendedName>
</protein>
<organism evidence="4 5">
    <name type="scientific">Stylosanthes scabra</name>
    <dbReference type="NCBI Taxonomy" id="79078"/>
    <lineage>
        <taxon>Eukaryota</taxon>
        <taxon>Viridiplantae</taxon>
        <taxon>Streptophyta</taxon>
        <taxon>Embryophyta</taxon>
        <taxon>Tracheophyta</taxon>
        <taxon>Spermatophyta</taxon>
        <taxon>Magnoliopsida</taxon>
        <taxon>eudicotyledons</taxon>
        <taxon>Gunneridae</taxon>
        <taxon>Pentapetalae</taxon>
        <taxon>rosids</taxon>
        <taxon>fabids</taxon>
        <taxon>Fabales</taxon>
        <taxon>Fabaceae</taxon>
        <taxon>Papilionoideae</taxon>
        <taxon>50 kb inversion clade</taxon>
        <taxon>dalbergioids sensu lato</taxon>
        <taxon>Dalbergieae</taxon>
        <taxon>Pterocarpus clade</taxon>
        <taxon>Stylosanthes</taxon>
    </lineage>
</organism>
<feature type="chain" id="PRO_5045490882" description="Phytocyanin domain-containing protein" evidence="2">
    <location>
        <begin position="26"/>
        <end position="220"/>
    </location>
</feature>
<dbReference type="InterPro" id="IPR008972">
    <property type="entry name" value="Cupredoxin"/>
</dbReference>
<accession>A0ABU6WL08</accession>
<dbReference type="PANTHER" id="PTHR33021">
    <property type="entry name" value="BLUE COPPER PROTEIN"/>
    <property type="match status" value="1"/>
</dbReference>
<feature type="compositionally biased region" description="Low complexity" evidence="1">
    <location>
        <begin position="139"/>
        <end position="159"/>
    </location>
</feature>
<feature type="domain" description="Phytocyanin" evidence="3">
    <location>
        <begin position="26"/>
        <end position="130"/>
    </location>
</feature>
<feature type="compositionally biased region" description="Pro residues" evidence="1">
    <location>
        <begin position="160"/>
        <end position="172"/>
    </location>
</feature>
<reference evidence="4 5" key="1">
    <citation type="journal article" date="2023" name="Plants (Basel)">
        <title>Bridging the Gap: Combining Genomics and Transcriptomics Approaches to Understand Stylosanthes scabra, an Orphan Legume from the Brazilian Caatinga.</title>
        <authorList>
            <person name="Ferreira-Neto J.R.C."/>
            <person name="da Silva M.D."/>
            <person name="Binneck E."/>
            <person name="de Melo N.F."/>
            <person name="da Silva R.H."/>
            <person name="de Melo A.L.T.M."/>
            <person name="Pandolfi V."/>
            <person name="Bustamante F.O."/>
            <person name="Brasileiro-Vidal A.C."/>
            <person name="Benko-Iseppon A.M."/>
        </authorList>
    </citation>
    <scope>NUCLEOTIDE SEQUENCE [LARGE SCALE GENOMIC DNA]</scope>
    <source>
        <tissue evidence="4">Leaves</tissue>
    </source>
</reference>
<feature type="region of interest" description="Disordered" evidence="1">
    <location>
        <begin position="135"/>
        <end position="200"/>
    </location>
</feature>
<dbReference type="InterPro" id="IPR003245">
    <property type="entry name" value="Phytocyanin_dom"/>
</dbReference>
<dbReference type="SUPFAM" id="SSF49503">
    <property type="entry name" value="Cupredoxins"/>
    <property type="match status" value="1"/>
</dbReference>
<gene>
    <name evidence="4" type="ORF">PIB30_055249</name>
</gene>
<dbReference type="Proteomes" id="UP001341840">
    <property type="component" value="Unassembled WGS sequence"/>
</dbReference>
<evidence type="ECO:0000256" key="1">
    <source>
        <dbReference type="SAM" id="MobiDB-lite"/>
    </source>
</evidence>
<evidence type="ECO:0000259" key="3">
    <source>
        <dbReference type="PROSITE" id="PS51485"/>
    </source>
</evidence>
<dbReference type="EMBL" id="JASCZI010181671">
    <property type="protein sequence ID" value="MED6185255.1"/>
    <property type="molecule type" value="Genomic_DNA"/>
</dbReference>
<comment type="caution">
    <text evidence="4">The sequence shown here is derived from an EMBL/GenBank/DDBJ whole genome shotgun (WGS) entry which is preliminary data.</text>
</comment>
<dbReference type="PANTHER" id="PTHR33021:SF197">
    <property type="entry name" value="EARLY NODULIN-LIKE PROTEIN 13"/>
    <property type="match status" value="1"/>
</dbReference>
<dbReference type="PROSITE" id="PS51485">
    <property type="entry name" value="PHYTOCYANIN"/>
    <property type="match status" value="1"/>
</dbReference>